<keyword evidence="5" id="KW-0378">Hydrolase</keyword>
<dbReference type="EMBL" id="JADGJW010000226">
    <property type="protein sequence ID" value="KAJ3221507.1"/>
    <property type="molecule type" value="Genomic_DNA"/>
</dbReference>
<dbReference type="AlphaFoldDB" id="A0AAD5U4G0"/>
<dbReference type="Gene3D" id="2.30.42.10">
    <property type="match status" value="1"/>
</dbReference>
<dbReference type="PROSITE" id="PS50106">
    <property type="entry name" value="PDZ"/>
    <property type="match status" value="1"/>
</dbReference>
<sequence>MNLFSNNKIKIGIISFSIGFFTNELFKSCSFEKLDWLKRDLLNKKDLLLESNKKLLNTLNLSNVNNYTNKSSSNFFNQYFSFSSNKESDNQNESYNKRNNNQNASNFQHTNFIADAVENVLDSVVNITVQLDSSGLFQKKDMMSTGSGFIVAYDNINGPAILTNAHVVTDMLEGGQITVTASDGVQYDGYVFSLDPLSDLAVIKLKFTQKSEPKKRKWEVVKFGANSDLRPGDWVVAVGCPFGLLNTVTAGVVSSRRRKQNEIDAVIGRDGRVDFIQTDCVVHSGSSGGPLLNLRGEVIGINTTRAESEGITFAIRIDNVMGIIQQLTTTGRVIRPWLGLRMVSLTQNVWQQLRERGPIEYMPQRENGVLITTVFKNSPAEKGGNQIKLCCNSLNMSLGLLEGDVVTEINGKPVSKTHEILGIVGHKTGSLVELTIQRRVPLDVDWDGRVRHFEDQSIKVKITPEGKDLFLHPIYYGLSILVVLPLQLIPIVGQILLVVGVSYFVAWGAHLHWFDTYGLTWKESKDYILNDWAQYLAYGWVGGILEAIPLFGLFFMITNRIGAALWAVELEKAGFGPKIPESRLV</sequence>
<organism evidence="10 11">
    <name type="scientific">Clydaea vesicula</name>
    <dbReference type="NCBI Taxonomy" id="447962"/>
    <lineage>
        <taxon>Eukaryota</taxon>
        <taxon>Fungi</taxon>
        <taxon>Fungi incertae sedis</taxon>
        <taxon>Chytridiomycota</taxon>
        <taxon>Chytridiomycota incertae sedis</taxon>
        <taxon>Chytridiomycetes</taxon>
        <taxon>Lobulomycetales</taxon>
        <taxon>Lobulomycetaceae</taxon>
        <taxon>Clydaea</taxon>
    </lineage>
</organism>
<evidence type="ECO:0000256" key="1">
    <source>
        <dbReference type="ARBA" id="ARBA00004141"/>
    </source>
</evidence>
<dbReference type="InterPro" id="IPR059112">
    <property type="entry name" value="CysZ/EI24"/>
</dbReference>
<dbReference type="InterPro" id="IPR009003">
    <property type="entry name" value="Peptidase_S1_PA"/>
</dbReference>
<evidence type="ECO:0000256" key="3">
    <source>
        <dbReference type="ARBA" id="ARBA00022670"/>
    </source>
</evidence>
<dbReference type="SMART" id="SM00228">
    <property type="entry name" value="PDZ"/>
    <property type="match status" value="1"/>
</dbReference>
<dbReference type="GO" id="GO:0043065">
    <property type="term" value="P:positive regulation of apoptotic process"/>
    <property type="evidence" value="ECO:0007669"/>
    <property type="project" value="TreeGrafter"/>
</dbReference>
<dbReference type="Pfam" id="PF13365">
    <property type="entry name" value="Trypsin_2"/>
    <property type="match status" value="1"/>
</dbReference>
<dbReference type="Pfam" id="PF13180">
    <property type="entry name" value="PDZ_2"/>
    <property type="match status" value="1"/>
</dbReference>
<feature type="transmembrane region" description="Helical" evidence="8">
    <location>
        <begin position="495"/>
        <end position="514"/>
    </location>
</feature>
<evidence type="ECO:0000256" key="2">
    <source>
        <dbReference type="ARBA" id="ARBA00010541"/>
    </source>
</evidence>
<dbReference type="PANTHER" id="PTHR22939:SF129">
    <property type="entry name" value="SERINE PROTEASE HTRA2, MITOCHONDRIAL"/>
    <property type="match status" value="1"/>
</dbReference>
<evidence type="ECO:0000256" key="8">
    <source>
        <dbReference type="SAM" id="Phobius"/>
    </source>
</evidence>
<protein>
    <submittedName>
        <fullName evidence="10">Serine protease htra2, mitochondrial</fullName>
    </submittedName>
</protein>
<dbReference type="GO" id="GO:0004252">
    <property type="term" value="F:serine-type endopeptidase activity"/>
    <property type="evidence" value="ECO:0007669"/>
    <property type="project" value="InterPro"/>
</dbReference>
<evidence type="ECO:0000313" key="11">
    <source>
        <dbReference type="Proteomes" id="UP001211065"/>
    </source>
</evidence>
<dbReference type="GO" id="GO:0006508">
    <property type="term" value="P:proteolysis"/>
    <property type="evidence" value="ECO:0007669"/>
    <property type="project" value="UniProtKB-KW"/>
</dbReference>
<keyword evidence="4 8" id="KW-0812">Transmembrane</keyword>
<dbReference type="PRINTS" id="PR00834">
    <property type="entry name" value="PROTEASES2C"/>
</dbReference>
<feature type="transmembrane region" description="Helical" evidence="8">
    <location>
        <begin position="469"/>
        <end position="489"/>
    </location>
</feature>
<accession>A0AAD5U4G0</accession>
<feature type="transmembrane region" description="Helical" evidence="8">
    <location>
        <begin position="234"/>
        <end position="253"/>
    </location>
</feature>
<feature type="transmembrane region" description="Helical" evidence="8">
    <location>
        <begin position="535"/>
        <end position="557"/>
    </location>
</feature>
<comment type="subcellular location">
    <subcellularLocation>
        <location evidence="1">Membrane</location>
        <topology evidence="1">Multi-pass membrane protein</topology>
    </subcellularLocation>
</comment>
<evidence type="ECO:0000259" key="9">
    <source>
        <dbReference type="PROSITE" id="PS50106"/>
    </source>
</evidence>
<comment type="caution">
    <text evidence="10">The sequence shown here is derived from an EMBL/GenBank/DDBJ whole genome shotgun (WGS) entry which is preliminary data.</text>
</comment>
<keyword evidence="11" id="KW-1185">Reference proteome</keyword>
<dbReference type="InterPro" id="IPR001940">
    <property type="entry name" value="Peptidase_S1C"/>
</dbReference>
<dbReference type="Pfam" id="PF07264">
    <property type="entry name" value="EI24"/>
    <property type="match status" value="1"/>
</dbReference>
<reference evidence="10" key="1">
    <citation type="submission" date="2020-05" db="EMBL/GenBank/DDBJ databases">
        <title>Phylogenomic resolution of chytrid fungi.</title>
        <authorList>
            <person name="Stajich J.E."/>
            <person name="Amses K."/>
            <person name="Simmons R."/>
            <person name="Seto K."/>
            <person name="Myers J."/>
            <person name="Bonds A."/>
            <person name="Quandt C.A."/>
            <person name="Barry K."/>
            <person name="Liu P."/>
            <person name="Grigoriev I."/>
            <person name="Longcore J.E."/>
            <person name="James T.Y."/>
        </authorList>
    </citation>
    <scope>NUCLEOTIDE SEQUENCE</scope>
    <source>
        <strain evidence="10">JEL0476</strain>
    </source>
</reference>
<dbReference type="SUPFAM" id="SSF50494">
    <property type="entry name" value="Trypsin-like serine proteases"/>
    <property type="match status" value="1"/>
</dbReference>
<dbReference type="InterPro" id="IPR036034">
    <property type="entry name" value="PDZ_sf"/>
</dbReference>
<keyword evidence="7 8" id="KW-0472">Membrane</keyword>
<evidence type="ECO:0000256" key="7">
    <source>
        <dbReference type="ARBA" id="ARBA00023136"/>
    </source>
</evidence>
<dbReference type="Proteomes" id="UP001211065">
    <property type="component" value="Unassembled WGS sequence"/>
</dbReference>
<keyword evidence="6 8" id="KW-1133">Transmembrane helix</keyword>
<dbReference type="SUPFAM" id="SSF50156">
    <property type="entry name" value="PDZ domain-like"/>
    <property type="match status" value="1"/>
</dbReference>
<proteinExistence type="inferred from homology"/>
<gene>
    <name evidence="10" type="primary">HTRA2</name>
    <name evidence="10" type="ORF">HK099_003452</name>
</gene>
<dbReference type="PANTHER" id="PTHR22939">
    <property type="entry name" value="SERINE PROTEASE FAMILY S1C HTRA-RELATED"/>
    <property type="match status" value="1"/>
</dbReference>
<dbReference type="InterPro" id="IPR001478">
    <property type="entry name" value="PDZ"/>
</dbReference>
<evidence type="ECO:0000256" key="5">
    <source>
        <dbReference type="ARBA" id="ARBA00022801"/>
    </source>
</evidence>
<evidence type="ECO:0000256" key="6">
    <source>
        <dbReference type="ARBA" id="ARBA00022989"/>
    </source>
</evidence>
<dbReference type="GO" id="GO:0012501">
    <property type="term" value="P:programmed cell death"/>
    <property type="evidence" value="ECO:0007669"/>
    <property type="project" value="TreeGrafter"/>
</dbReference>
<dbReference type="Gene3D" id="2.40.10.120">
    <property type="match status" value="1"/>
</dbReference>
<comment type="similarity">
    <text evidence="2">Belongs to the peptidase S1C family.</text>
</comment>
<keyword evidence="3 10" id="KW-0645">Protease</keyword>
<evidence type="ECO:0000313" key="10">
    <source>
        <dbReference type="EMBL" id="KAJ3221507.1"/>
    </source>
</evidence>
<evidence type="ECO:0000256" key="4">
    <source>
        <dbReference type="ARBA" id="ARBA00022692"/>
    </source>
</evidence>
<feature type="domain" description="PDZ" evidence="9">
    <location>
        <begin position="322"/>
        <end position="440"/>
    </location>
</feature>
<name>A0AAD5U4G0_9FUNG</name>